<feature type="region of interest" description="Disordered" evidence="1">
    <location>
        <begin position="17"/>
        <end position="59"/>
    </location>
</feature>
<organism evidence="2 3">
    <name type="scientific">Chelatococcus albus</name>
    <dbReference type="NCBI Taxonomy" id="3047466"/>
    <lineage>
        <taxon>Bacteria</taxon>
        <taxon>Pseudomonadati</taxon>
        <taxon>Pseudomonadota</taxon>
        <taxon>Alphaproteobacteria</taxon>
        <taxon>Hyphomicrobiales</taxon>
        <taxon>Chelatococcaceae</taxon>
        <taxon>Chelatococcus</taxon>
    </lineage>
</organism>
<dbReference type="EMBL" id="JASJEV010000003">
    <property type="protein sequence ID" value="MDJ1157964.1"/>
    <property type="molecule type" value="Genomic_DNA"/>
</dbReference>
<comment type="caution">
    <text evidence="2">The sequence shown here is derived from an EMBL/GenBank/DDBJ whole genome shotgun (WGS) entry which is preliminary data.</text>
</comment>
<proteinExistence type="predicted"/>
<protein>
    <recommendedName>
        <fullName evidence="4">DUF4169 domain-containing protein</fullName>
    </recommendedName>
</protein>
<dbReference type="RefSeq" id="WP_283739952.1">
    <property type="nucleotide sequence ID" value="NZ_JASJEV010000003.1"/>
</dbReference>
<evidence type="ECO:0008006" key="4">
    <source>
        <dbReference type="Google" id="ProtNLM"/>
    </source>
</evidence>
<gene>
    <name evidence="2" type="ORF">QNA08_06920</name>
</gene>
<reference evidence="2 3" key="1">
    <citation type="submission" date="2023-05" db="EMBL/GenBank/DDBJ databases">
        <title>Chelatococcus sp. nov., a moderately thermophilic bacterium isolated from hot spring microbial mat.</title>
        <authorList>
            <person name="Hu C.-J."/>
            <person name="Li W.-J."/>
        </authorList>
    </citation>
    <scope>NUCLEOTIDE SEQUENCE [LARGE SCALE GENOMIC DNA]</scope>
    <source>
        <strain evidence="2 3">SYSU G07232</strain>
    </source>
</reference>
<dbReference type="Proteomes" id="UP001321492">
    <property type="component" value="Unassembled WGS sequence"/>
</dbReference>
<keyword evidence="3" id="KW-1185">Reference proteome</keyword>
<accession>A0ABT7AF17</accession>
<evidence type="ECO:0000313" key="2">
    <source>
        <dbReference type="EMBL" id="MDJ1157964.1"/>
    </source>
</evidence>
<name>A0ABT7AF17_9HYPH</name>
<evidence type="ECO:0000313" key="3">
    <source>
        <dbReference type="Proteomes" id="UP001321492"/>
    </source>
</evidence>
<sequence length="59" mass="6603">MPKDTKDQRKERLAAALRDNLRRRKQQDRGRRAAAHAAGEVTQGTADAGETSATDRERN</sequence>
<evidence type="ECO:0000256" key="1">
    <source>
        <dbReference type="SAM" id="MobiDB-lite"/>
    </source>
</evidence>